<name>Q2S2H2_SALRD</name>
<evidence type="ECO:0000313" key="3">
    <source>
        <dbReference type="Proteomes" id="UP000008674"/>
    </source>
</evidence>
<evidence type="ECO:0000313" key="2">
    <source>
        <dbReference type="EMBL" id="ABC45897.1"/>
    </source>
</evidence>
<reference evidence="2 3" key="1">
    <citation type="journal article" date="2005" name="Proc. Natl. Acad. Sci. U.S.A.">
        <title>The genome of Salinibacter ruber: convergence and gene exchange among hyperhalophilic bacteria and archaea.</title>
        <authorList>
            <person name="Mongodin E.F."/>
            <person name="Nelson K.E."/>
            <person name="Daugherty S."/>
            <person name="Deboy R.T."/>
            <person name="Wister J."/>
            <person name="Khouri H."/>
            <person name="Weidman J."/>
            <person name="Walsh D.A."/>
            <person name="Papke R.T."/>
            <person name="Sanchez Perez G."/>
            <person name="Sharma A.K."/>
            <person name="Nesbo C.L."/>
            <person name="MacLeod D."/>
            <person name="Bapteste E."/>
            <person name="Doolittle W.F."/>
            <person name="Charlebois R.L."/>
            <person name="Legault B."/>
            <person name="Rodriguez-Valera F."/>
        </authorList>
    </citation>
    <scope>NUCLEOTIDE SEQUENCE [LARGE SCALE GENOMIC DNA]</scope>
    <source>
        <strain evidence="3">DSM 13855 / CECT 5946 / M31</strain>
    </source>
</reference>
<dbReference type="EMBL" id="CP000159">
    <property type="protein sequence ID" value="ABC45897.1"/>
    <property type="molecule type" value="Genomic_DNA"/>
</dbReference>
<dbReference type="EnsemblBacteria" id="ABC45897">
    <property type="protein sequence ID" value="ABC45897"/>
    <property type="gene ID" value="SRU_1486"/>
</dbReference>
<proteinExistence type="predicted"/>
<sequence>MSQSPSHMRNRSARAHTDEKFSSSKDKSLREYGGFYTGMATTFAGALETSRDAIVEAVDGSDPVETFISVNGNRGTDAPGGSTNRIKSDEHDLTGVDRVFIAVTKEQFEALAERVGADVNIE</sequence>
<dbReference type="HOGENOM" id="CLU_2107306_0_0_10"/>
<feature type="region of interest" description="Disordered" evidence="1">
    <location>
        <begin position="68"/>
        <end position="89"/>
    </location>
</feature>
<dbReference type="KEGG" id="sru:SRU_1486"/>
<keyword evidence="3" id="KW-1185">Reference proteome</keyword>
<accession>Q2S2H2</accession>
<evidence type="ECO:0000256" key="1">
    <source>
        <dbReference type="SAM" id="MobiDB-lite"/>
    </source>
</evidence>
<dbReference type="OrthoDB" id="9874863at2"/>
<feature type="compositionally biased region" description="Basic and acidic residues" evidence="1">
    <location>
        <begin position="15"/>
        <end position="26"/>
    </location>
</feature>
<feature type="region of interest" description="Disordered" evidence="1">
    <location>
        <begin position="1"/>
        <end position="26"/>
    </location>
</feature>
<dbReference type="AlphaFoldDB" id="Q2S2H2"/>
<gene>
    <name evidence="2" type="ordered locus">SRU_1486</name>
</gene>
<dbReference type="Proteomes" id="UP000008674">
    <property type="component" value="Chromosome"/>
</dbReference>
<protein>
    <submittedName>
        <fullName evidence="2">Uncharacterized protein</fullName>
    </submittedName>
</protein>
<organism evidence="2 3">
    <name type="scientific">Salinibacter ruber (strain DSM 13855 / M31)</name>
    <dbReference type="NCBI Taxonomy" id="309807"/>
    <lineage>
        <taxon>Bacteria</taxon>
        <taxon>Pseudomonadati</taxon>
        <taxon>Rhodothermota</taxon>
        <taxon>Rhodothermia</taxon>
        <taxon>Rhodothermales</taxon>
        <taxon>Salinibacteraceae</taxon>
        <taxon>Salinibacter</taxon>
    </lineage>
</organism>